<reference evidence="2 3" key="2">
    <citation type="submission" date="2018-04" db="EMBL/GenBank/DDBJ databases">
        <title>OglaRS2 (Oryza glaberrima Reference Sequence Version 2).</title>
        <authorList>
            <person name="Zhang J."/>
            <person name="Kudrna D."/>
            <person name="Lee S."/>
            <person name="Talag J."/>
            <person name="Rajasekar S."/>
            <person name="Wing R.A."/>
        </authorList>
    </citation>
    <scope>NUCLEOTIDE SEQUENCE [LARGE SCALE GENOMIC DNA]</scope>
    <source>
        <strain evidence="2 3">cv. IRGC 96717</strain>
    </source>
</reference>
<name>I1NNC1_ORYGL</name>
<keyword evidence="3" id="KW-1185">Reference proteome</keyword>
<sequence>MGRLKGGAAASFSSSKKPKAKPKQRGGAAAASGEERVAASAPSPPTPPSPPRCRRRAPLSPPRGHPPLAPFAEIASGSSAFGSHAVSPPAGRQIRRGRGTPAEGERGDGGVWE</sequence>
<feature type="compositionally biased region" description="Pro residues" evidence="1">
    <location>
        <begin position="42"/>
        <end position="51"/>
    </location>
</feature>
<dbReference type="Proteomes" id="UP000007306">
    <property type="component" value="Chromosome 1"/>
</dbReference>
<dbReference type="HOGENOM" id="CLU_2076785_0_0_1"/>
<evidence type="ECO:0000313" key="3">
    <source>
        <dbReference type="Proteomes" id="UP000007306"/>
    </source>
</evidence>
<protein>
    <submittedName>
        <fullName evidence="2">Uncharacterized protein</fullName>
    </submittedName>
</protein>
<proteinExistence type="predicted"/>
<feature type="compositionally biased region" description="Pro residues" evidence="1">
    <location>
        <begin position="59"/>
        <end position="69"/>
    </location>
</feature>
<dbReference type="Gramene" id="ORGLA01G0136100.1">
    <property type="protein sequence ID" value="ORGLA01G0136100.1"/>
    <property type="gene ID" value="ORGLA01G0136100"/>
</dbReference>
<reference evidence="2" key="1">
    <citation type="submission" date="2015-06" db="UniProtKB">
        <authorList>
            <consortium name="EnsemblPlants"/>
        </authorList>
    </citation>
    <scope>IDENTIFICATION</scope>
</reference>
<organism evidence="2 3">
    <name type="scientific">Oryza glaberrima</name>
    <name type="common">African rice</name>
    <dbReference type="NCBI Taxonomy" id="4538"/>
    <lineage>
        <taxon>Eukaryota</taxon>
        <taxon>Viridiplantae</taxon>
        <taxon>Streptophyta</taxon>
        <taxon>Embryophyta</taxon>
        <taxon>Tracheophyta</taxon>
        <taxon>Spermatophyta</taxon>
        <taxon>Magnoliopsida</taxon>
        <taxon>Liliopsida</taxon>
        <taxon>Poales</taxon>
        <taxon>Poaceae</taxon>
        <taxon>BOP clade</taxon>
        <taxon>Oryzoideae</taxon>
        <taxon>Oryzeae</taxon>
        <taxon>Oryzinae</taxon>
        <taxon>Oryza</taxon>
    </lineage>
</organism>
<dbReference type="AlphaFoldDB" id="I1NNC1"/>
<evidence type="ECO:0000256" key="1">
    <source>
        <dbReference type="SAM" id="MobiDB-lite"/>
    </source>
</evidence>
<feature type="compositionally biased region" description="Basic and acidic residues" evidence="1">
    <location>
        <begin position="103"/>
        <end position="113"/>
    </location>
</feature>
<dbReference type="EnsemblPlants" id="ORGLA01G0136100.1">
    <property type="protein sequence ID" value="ORGLA01G0136100.1"/>
    <property type="gene ID" value="ORGLA01G0136100"/>
</dbReference>
<accession>I1NNC1</accession>
<evidence type="ECO:0000313" key="2">
    <source>
        <dbReference type="EnsemblPlants" id="ORGLA01G0136100.1"/>
    </source>
</evidence>
<feature type="region of interest" description="Disordered" evidence="1">
    <location>
        <begin position="1"/>
        <end position="113"/>
    </location>
</feature>
<feature type="compositionally biased region" description="Low complexity" evidence="1">
    <location>
        <begin position="1"/>
        <end position="15"/>
    </location>
</feature>